<feature type="compositionally biased region" description="Acidic residues" evidence="2">
    <location>
        <begin position="271"/>
        <end position="280"/>
    </location>
</feature>
<feature type="coiled-coil region" evidence="1">
    <location>
        <begin position="113"/>
        <end position="140"/>
    </location>
</feature>
<feature type="region of interest" description="Disordered" evidence="2">
    <location>
        <begin position="248"/>
        <end position="503"/>
    </location>
</feature>
<dbReference type="InterPro" id="IPR036420">
    <property type="entry name" value="BRCT_dom_sf"/>
</dbReference>
<dbReference type="InterPro" id="IPR008893">
    <property type="entry name" value="WGR_domain"/>
</dbReference>
<dbReference type="Gene3D" id="3.40.50.10190">
    <property type="entry name" value="BRCT domain"/>
    <property type="match status" value="1"/>
</dbReference>
<feature type="domain" description="BRCT" evidence="3">
    <location>
        <begin position="7"/>
        <end position="112"/>
    </location>
</feature>
<dbReference type="InParanoid" id="A0A136JBD5"/>
<reference evidence="6" key="1">
    <citation type="submission" date="2016-02" db="EMBL/GenBank/DDBJ databases">
        <title>Draft genome sequence of Microdochium bolleyi, a fungal endophyte of beachgrass.</title>
        <authorList>
            <consortium name="DOE Joint Genome Institute"/>
            <person name="David A.S."/>
            <person name="May G."/>
            <person name="Haridas S."/>
            <person name="Lim J."/>
            <person name="Wang M."/>
            <person name="Labutti K."/>
            <person name="Lipzen A."/>
            <person name="Barry K."/>
            <person name="Grigoriev I.V."/>
        </authorList>
    </citation>
    <scope>NUCLEOTIDE SEQUENCE [LARGE SCALE GENOMIC DNA]</scope>
    <source>
        <strain evidence="6">J235TASD1</strain>
    </source>
</reference>
<dbReference type="AlphaFoldDB" id="A0A136JBD5"/>
<dbReference type="EMBL" id="KQ964247">
    <property type="protein sequence ID" value="KXJ94483.1"/>
    <property type="molecule type" value="Genomic_DNA"/>
</dbReference>
<gene>
    <name evidence="5" type="ORF">Micbo1qcDRAFT_221021</name>
</gene>
<evidence type="ECO:0000259" key="3">
    <source>
        <dbReference type="PROSITE" id="PS50172"/>
    </source>
</evidence>
<dbReference type="SUPFAM" id="SSF52113">
    <property type="entry name" value="BRCT domain"/>
    <property type="match status" value="1"/>
</dbReference>
<dbReference type="PROSITE" id="PS51977">
    <property type="entry name" value="WGR"/>
    <property type="match status" value="1"/>
</dbReference>
<keyword evidence="1" id="KW-0175">Coiled coil</keyword>
<dbReference type="Pfam" id="PF00533">
    <property type="entry name" value="BRCT"/>
    <property type="match status" value="1"/>
</dbReference>
<dbReference type="InterPro" id="IPR001357">
    <property type="entry name" value="BRCT_dom"/>
</dbReference>
<name>A0A136JBD5_9PEZI</name>
<evidence type="ECO:0000256" key="2">
    <source>
        <dbReference type="SAM" id="MobiDB-lite"/>
    </source>
</evidence>
<dbReference type="SMART" id="SM00292">
    <property type="entry name" value="BRCT"/>
    <property type="match status" value="1"/>
</dbReference>
<evidence type="ECO:0000259" key="4">
    <source>
        <dbReference type="PROSITE" id="PS51977"/>
    </source>
</evidence>
<feature type="compositionally biased region" description="Basic and acidic residues" evidence="2">
    <location>
        <begin position="293"/>
        <end position="317"/>
    </location>
</feature>
<proteinExistence type="predicted"/>
<dbReference type="PROSITE" id="PS50172">
    <property type="entry name" value="BRCT"/>
    <property type="match status" value="1"/>
</dbReference>
<organism evidence="5 6">
    <name type="scientific">Microdochium bolleyi</name>
    <dbReference type="NCBI Taxonomy" id="196109"/>
    <lineage>
        <taxon>Eukaryota</taxon>
        <taxon>Fungi</taxon>
        <taxon>Dikarya</taxon>
        <taxon>Ascomycota</taxon>
        <taxon>Pezizomycotina</taxon>
        <taxon>Sordariomycetes</taxon>
        <taxon>Xylariomycetidae</taxon>
        <taxon>Xylariales</taxon>
        <taxon>Microdochiaceae</taxon>
        <taxon>Microdochium</taxon>
    </lineage>
</organism>
<dbReference type="Proteomes" id="UP000070501">
    <property type="component" value="Unassembled WGS sequence"/>
</dbReference>
<keyword evidence="6" id="KW-1185">Reference proteome</keyword>
<dbReference type="OrthoDB" id="342264at2759"/>
<protein>
    <submittedName>
        <fullName evidence="5">Uncharacterized protein</fullName>
    </submittedName>
</protein>
<evidence type="ECO:0000313" key="5">
    <source>
        <dbReference type="EMBL" id="KXJ94483.1"/>
    </source>
</evidence>
<evidence type="ECO:0000313" key="6">
    <source>
        <dbReference type="Proteomes" id="UP000070501"/>
    </source>
</evidence>
<evidence type="ECO:0000256" key="1">
    <source>
        <dbReference type="SAM" id="Coils"/>
    </source>
</evidence>
<feature type="domain" description="WGR" evidence="4">
    <location>
        <begin position="148"/>
        <end position="252"/>
    </location>
</feature>
<accession>A0A136JBD5</accession>
<dbReference type="STRING" id="196109.A0A136JBD5"/>
<feature type="compositionally biased region" description="Basic and acidic residues" evidence="2">
    <location>
        <begin position="394"/>
        <end position="404"/>
    </location>
</feature>
<feature type="compositionally biased region" description="Acidic residues" evidence="2">
    <location>
        <begin position="449"/>
        <end position="459"/>
    </location>
</feature>
<sequence>MARKKADQKPILQNCVIALAGDLGKPDWTDEQIDKWVSMRRGKYVRSLDSVLGTSSDDDDITHVLATEELFRRMTTKRKKMLKDKGVHVVLWDWLEDSIVANRRLPEAKFDLLRRHREELSKAEAKQKKLEKIARGVEEAKKGVNTNLNHVYMDETCFSYDIVITRMDPETKMVGEKWRLRLWESNGSPHLYRCTATFNKRGGKTIITRPSNMETPGPLARELGAFKRFFRIKTRIAWKDRVSKAGENKERVENFQYEPPIGGKPLGVFNDEPDDSDNENSEAGLRSRKRKLRLEDAGKEDYDEVQRRRARIKKEQEQEIGVAKHTGDTSSRLNPELMSALSRLQSRPQCVVSGAEPVLSDGEEGEEGPGREAGTGEGEGNDAVIENGVEEALCDQRELGDERVSYLNDDGEMPEDSSHDHDEVIENDLEANPNDDKAVAMPGAGNNDEVSDDNDNDNDNEGRDRAPPEPEEPDTPEEKELETVVPVELSLTARGSHTDLSEA</sequence>